<comment type="similarity">
    <text evidence="9">Belongs to the GLYK kinase family.</text>
</comment>
<evidence type="ECO:0000256" key="1">
    <source>
        <dbReference type="ARBA" id="ARBA00004123"/>
    </source>
</evidence>
<organism evidence="11 12">
    <name type="scientific">Saitoella complicata (strain BCRC 22490 / CBS 7301 / JCM 7358 / NBRC 10748 / NRRL Y-17804)</name>
    <dbReference type="NCBI Taxonomy" id="698492"/>
    <lineage>
        <taxon>Eukaryota</taxon>
        <taxon>Fungi</taxon>
        <taxon>Dikarya</taxon>
        <taxon>Ascomycota</taxon>
        <taxon>Taphrinomycotina</taxon>
        <taxon>Taphrinomycotina incertae sedis</taxon>
        <taxon>Saitoella</taxon>
    </lineage>
</organism>
<proteinExistence type="inferred from homology"/>
<keyword evidence="5" id="KW-0547">Nucleotide-binding</keyword>
<dbReference type="OMA" id="FWRSLHP"/>
<protein>
    <recommendedName>
        <fullName evidence="10">Phosphoribulokinase/uridine kinase domain-containing protein</fullName>
    </recommendedName>
</protein>
<keyword evidence="4" id="KW-0808">Transferase</keyword>
<dbReference type="GO" id="GO:0016301">
    <property type="term" value="F:kinase activity"/>
    <property type="evidence" value="ECO:0007669"/>
    <property type="project" value="UniProtKB-KW"/>
</dbReference>
<feature type="domain" description="Phosphoribulokinase/uridine kinase" evidence="10">
    <location>
        <begin position="52"/>
        <end position="175"/>
    </location>
</feature>
<evidence type="ECO:0000256" key="8">
    <source>
        <dbReference type="ARBA" id="ARBA00023242"/>
    </source>
</evidence>
<evidence type="ECO:0000256" key="9">
    <source>
        <dbReference type="ARBA" id="ARBA00061312"/>
    </source>
</evidence>
<keyword evidence="7" id="KW-0067">ATP-binding</keyword>
<evidence type="ECO:0000256" key="6">
    <source>
        <dbReference type="ARBA" id="ARBA00022777"/>
    </source>
</evidence>
<evidence type="ECO:0000259" key="10">
    <source>
        <dbReference type="Pfam" id="PF00485"/>
    </source>
</evidence>
<comment type="subcellular location">
    <subcellularLocation>
        <location evidence="2">Cytoplasm</location>
    </subcellularLocation>
    <subcellularLocation>
        <location evidence="1">Nucleus</location>
    </subcellularLocation>
</comment>
<dbReference type="Gene3D" id="3.40.50.300">
    <property type="entry name" value="P-loop containing nucleotide triphosphate hydrolases"/>
    <property type="match status" value="1"/>
</dbReference>
<dbReference type="InterPro" id="IPR006083">
    <property type="entry name" value="PRK/URK"/>
</dbReference>
<keyword evidence="6" id="KW-0418">Kinase</keyword>
<evidence type="ECO:0000256" key="5">
    <source>
        <dbReference type="ARBA" id="ARBA00022741"/>
    </source>
</evidence>
<dbReference type="EMBL" id="BACD03000008">
    <property type="protein sequence ID" value="GAO47368.1"/>
    <property type="molecule type" value="Genomic_DNA"/>
</dbReference>
<reference evidence="11 12" key="3">
    <citation type="journal article" date="2015" name="Genome Announc.">
        <title>Draft Genome Sequence of the Archiascomycetous Yeast Saitoella complicata.</title>
        <authorList>
            <person name="Yamauchi K."/>
            <person name="Kondo S."/>
            <person name="Hamamoto M."/>
            <person name="Takahashi Y."/>
            <person name="Ogura Y."/>
            <person name="Hayashi T."/>
            <person name="Nishida H."/>
        </authorList>
    </citation>
    <scope>NUCLEOTIDE SEQUENCE [LARGE SCALE GENOMIC DNA]</scope>
    <source>
        <strain evidence="11 12">NRRL Y-17804</strain>
    </source>
</reference>
<name>A0A0E9NC48_SAICN</name>
<evidence type="ECO:0000256" key="3">
    <source>
        <dbReference type="ARBA" id="ARBA00022490"/>
    </source>
</evidence>
<dbReference type="STRING" id="698492.A0A0E9NC48"/>
<evidence type="ECO:0000313" key="11">
    <source>
        <dbReference type="EMBL" id="GAO47368.1"/>
    </source>
</evidence>
<evidence type="ECO:0000256" key="4">
    <source>
        <dbReference type="ARBA" id="ARBA00022679"/>
    </source>
</evidence>
<dbReference type="SUPFAM" id="SSF52540">
    <property type="entry name" value="P-loop containing nucleoside triphosphate hydrolases"/>
    <property type="match status" value="1"/>
</dbReference>
<comment type="caution">
    <text evidence="11">The sequence shown here is derived from an EMBL/GenBank/DDBJ whole genome shotgun (WGS) entry which is preliminary data.</text>
</comment>
<dbReference type="PANTHER" id="PTHR10285">
    <property type="entry name" value="URIDINE KINASE"/>
    <property type="match status" value="1"/>
</dbReference>
<dbReference type="Proteomes" id="UP000033140">
    <property type="component" value="Unassembled WGS sequence"/>
</dbReference>
<evidence type="ECO:0000256" key="2">
    <source>
        <dbReference type="ARBA" id="ARBA00004496"/>
    </source>
</evidence>
<keyword evidence="3" id="KW-0963">Cytoplasm</keyword>
<reference evidence="11 12" key="1">
    <citation type="journal article" date="2011" name="J. Gen. Appl. Microbiol.">
        <title>Draft genome sequencing of the enigmatic yeast Saitoella complicata.</title>
        <authorList>
            <person name="Nishida H."/>
            <person name="Hamamoto M."/>
            <person name="Sugiyama J."/>
        </authorList>
    </citation>
    <scope>NUCLEOTIDE SEQUENCE [LARGE SCALE GENOMIC DNA]</scope>
    <source>
        <strain evidence="11 12">NRRL Y-17804</strain>
    </source>
</reference>
<accession>A0A0E9NC48</accession>
<dbReference type="GO" id="GO:0005737">
    <property type="term" value="C:cytoplasm"/>
    <property type="evidence" value="ECO:0007669"/>
    <property type="project" value="UniProtKB-SubCell"/>
</dbReference>
<dbReference type="FunFam" id="3.40.50.300:FF:001691">
    <property type="entry name" value="Probable ATP-dependent kinase TDA10"/>
    <property type="match status" value="1"/>
</dbReference>
<keyword evidence="12" id="KW-1185">Reference proteome</keyword>
<dbReference type="GO" id="GO:0005524">
    <property type="term" value="F:ATP binding"/>
    <property type="evidence" value="ECO:0007669"/>
    <property type="project" value="UniProtKB-KW"/>
</dbReference>
<dbReference type="AlphaFoldDB" id="A0A0E9NC48"/>
<reference evidence="11 12" key="2">
    <citation type="journal article" date="2014" name="J. Gen. Appl. Microbiol.">
        <title>The early diverging ascomycetous budding yeast Saitoella complicata has three histone deacetylases belonging to the Clr6, Hos2, and Rpd3 lineages.</title>
        <authorList>
            <person name="Nishida H."/>
            <person name="Matsumoto T."/>
            <person name="Kondo S."/>
            <person name="Hamamoto M."/>
            <person name="Yoshikawa H."/>
        </authorList>
    </citation>
    <scope>NUCLEOTIDE SEQUENCE [LARGE SCALE GENOMIC DNA]</scope>
    <source>
        <strain evidence="11 12">NRRL Y-17804</strain>
    </source>
</reference>
<dbReference type="InterPro" id="IPR027417">
    <property type="entry name" value="P-loop_NTPase"/>
</dbReference>
<sequence>MLRALHKQFSSKSLHRSRYQIMDKVQHILPFIFSNYPKQSAAGSAAPRPPLFVGVSGPQGSGKTTLTTALVESLRGAPYGLSVCAFSIDDIYLSYEDQQALKKAHPENKLVAHRGEPGTHDISLGISTFRSLHAQQPTPIPSYDKSAHSGSGDRLPITQWETATPPFDIVIFEGWCVGFRAISAAVLKDKYEAACRSRTGTLPNHTLEDLEFVNDKLKAYDALWDQLDLLVHVDAQDISYVYNWRLQQEHAMIAARGSGMSDEKVREFVDGYMPAYELFVETVREGIMEPRKQLRIRVGEGREVVEVKVL</sequence>
<gene>
    <name evidence="11" type="ORF">G7K_1576-t1</name>
</gene>
<keyword evidence="8" id="KW-0539">Nucleus</keyword>
<dbReference type="GO" id="GO:0005634">
    <property type="term" value="C:nucleus"/>
    <property type="evidence" value="ECO:0007669"/>
    <property type="project" value="UniProtKB-SubCell"/>
</dbReference>
<evidence type="ECO:0000313" key="12">
    <source>
        <dbReference type="Proteomes" id="UP000033140"/>
    </source>
</evidence>
<dbReference type="Pfam" id="PF00485">
    <property type="entry name" value="PRK"/>
    <property type="match status" value="1"/>
</dbReference>
<evidence type="ECO:0000256" key="7">
    <source>
        <dbReference type="ARBA" id="ARBA00022840"/>
    </source>
</evidence>